<dbReference type="PANTHER" id="PTHR24072">
    <property type="entry name" value="RHO FAMILY GTPASE"/>
    <property type="match status" value="1"/>
</dbReference>
<dbReference type="InterPro" id="IPR027417">
    <property type="entry name" value="P-loop_NTPase"/>
</dbReference>
<dbReference type="SMART" id="SM00173">
    <property type="entry name" value="RAS"/>
    <property type="match status" value="1"/>
</dbReference>
<keyword evidence="4" id="KW-1185">Reference proteome</keyword>
<dbReference type="InterPro" id="IPR003578">
    <property type="entry name" value="Small_GTPase_Rho"/>
</dbReference>
<keyword evidence="1" id="KW-0547">Nucleotide-binding</keyword>
<name>A0ABP0F188_CLALP</name>
<dbReference type="InterPro" id="IPR001806">
    <property type="entry name" value="Small_GTPase"/>
</dbReference>
<dbReference type="SMART" id="SM00174">
    <property type="entry name" value="RHO"/>
    <property type="match status" value="1"/>
</dbReference>
<gene>
    <name evidence="3" type="ORF">CVLEPA_LOCUS3276</name>
</gene>
<keyword evidence="2" id="KW-0342">GTP-binding</keyword>
<evidence type="ECO:0000256" key="1">
    <source>
        <dbReference type="ARBA" id="ARBA00022741"/>
    </source>
</evidence>
<dbReference type="PROSITE" id="PS51421">
    <property type="entry name" value="RAS"/>
    <property type="match status" value="1"/>
</dbReference>
<dbReference type="NCBIfam" id="TIGR00231">
    <property type="entry name" value="small_GTP"/>
    <property type="match status" value="1"/>
</dbReference>
<dbReference type="Proteomes" id="UP001642483">
    <property type="component" value="Unassembled WGS sequence"/>
</dbReference>
<dbReference type="Gene3D" id="3.40.50.300">
    <property type="entry name" value="P-loop containing nucleotide triphosphate hydrolases"/>
    <property type="match status" value="1"/>
</dbReference>
<dbReference type="EMBL" id="CAWYQH010000002">
    <property type="protein sequence ID" value="CAK8673480.1"/>
    <property type="molecule type" value="Genomic_DNA"/>
</dbReference>
<dbReference type="CDD" id="cd00157">
    <property type="entry name" value="Rho"/>
    <property type="match status" value="1"/>
</dbReference>
<dbReference type="SUPFAM" id="SSF52540">
    <property type="entry name" value="P-loop containing nucleoside triphosphate hydrolases"/>
    <property type="match status" value="1"/>
</dbReference>
<dbReference type="PRINTS" id="PR00449">
    <property type="entry name" value="RASTRNSFRMNG"/>
</dbReference>
<protein>
    <submittedName>
        <fullName evidence="3">Uncharacterized protein</fullName>
    </submittedName>
</protein>
<dbReference type="Pfam" id="PF00071">
    <property type="entry name" value="Ras"/>
    <property type="match status" value="1"/>
</dbReference>
<accession>A0ABP0F188</accession>
<evidence type="ECO:0000313" key="4">
    <source>
        <dbReference type="Proteomes" id="UP001642483"/>
    </source>
</evidence>
<evidence type="ECO:0000256" key="2">
    <source>
        <dbReference type="ARBA" id="ARBA00023134"/>
    </source>
</evidence>
<dbReference type="SMART" id="SM00175">
    <property type="entry name" value="RAB"/>
    <property type="match status" value="1"/>
</dbReference>
<dbReference type="InterPro" id="IPR005225">
    <property type="entry name" value="Small_GTP-bd"/>
</dbReference>
<organism evidence="3 4">
    <name type="scientific">Clavelina lepadiformis</name>
    <name type="common">Light-bulb sea squirt</name>
    <name type="synonym">Ascidia lepadiformis</name>
    <dbReference type="NCBI Taxonomy" id="159417"/>
    <lineage>
        <taxon>Eukaryota</taxon>
        <taxon>Metazoa</taxon>
        <taxon>Chordata</taxon>
        <taxon>Tunicata</taxon>
        <taxon>Ascidiacea</taxon>
        <taxon>Aplousobranchia</taxon>
        <taxon>Clavelinidae</taxon>
        <taxon>Clavelina</taxon>
    </lineage>
</organism>
<reference evidence="3 4" key="1">
    <citation type="submission" date="2024-02" db="EMBL/GenBank/DDBJ databases">
        <authorList>
            <person name="Daric V."/>
            <person name="Darras S."/>
        </authorList>
    </citation>
    <scope>NUCLEOTIDE SEQUENCE [LARGE SCALE GENOMIC DNA]</scope>
</reference>
<dbReference type="PROSITE" id="PS51419">
    <property type="entry name" value="RAB"/>
    <property type="match status" value="1"/>
</dbReference>
<dbReference type="PROSITE" id="PS51420">
    <property type="entry name" value="RHO"/>
    <property type="match status" value="1"/>
</dbReference>
<comment type="caution">
    <text evidence="3">The sequence shown here is derived from an EMBL/GenBank/DDBJ whole genome shotgun (WGS) entry which is preliminary data.</text>
</comment>
<sequence>MKPVKIVVVGDGGVGKTCLCITYASDVFPTDYVPTIFDNYAATAQLDGLHYNLALWDTAGQEEYDRLRPLSYPGTDIFIVCYSLVHQHSYFNVTEKWVPEVRHHCPTATILLVGTKSDLRDDQNTLAKLNQEGKKVLKYEQGLQLSKEIGASRYMECSARTMEGVNDVFIEAIKIVLKPLVTPKRKRQCQLF</sequence>
<proteinExistence type="predicted"/>
<evidence type="ECO:0000313" key="3">
    <source>
        <dbReference type="EMBL" id="CAK8673480.1"/>
    </source>
</evidence>